<protein>
    <submittedName>
        <fullName evidence="2">Uncharacterized protein</fullName>
    </submittedName>
</protein>
<keyword evidence="3" id="KW-1185">Reference proteome</keyword>
<name>A0A1E4TJD2_9ASCO</name>
<feature type="chain" id="PRO_5009163227" evidence="1">
    <location>
        <begin position="19"/>
        <end position="170"/>
    </location>
</feature>
<evidence type="ECO:0000313" key="3">
    <source>
        <dbReference type="Proteomes" id="UP000095023"/>
    </source>
</evidence>
<dbReference type="AlphaFoldDB" id="A0A1E4TJD2"/>
<evidence type="ECO:0000313" key="2">
    <source>
        <dbReference type="EMBL" id="ODV91827.1"/>
    </source>
</evidence>
<proteinExistence type="predicted"/>
<feature type="signal peptide" evidence="1">
    <location>
        <begin position="1"/>
        <end position="18"/>
    </location>
</feature>
<gene>
    <name evidence="2" type="ORF">CANCADRAFT_76126</name>
</gene>
<reference evidence="3" key="1">
    <citation type="submission" date="2016-02" db="EMBL/GenBank/DDBJ databases">
        <title>Comparative genomics of biotechnologically important yeasts.</title>
        <authorList>
            <consortium name="DOE Joint Genome Institute"/>
            <person name="Riley R."/>
            <person name="Haridas S."/>
            <person name="Wolfe K.H."/>
            <person name="Lopes M.R."/>
            <person name="Hittinger C.T."/>
            <person name="Goker M."/>
            <person name="Salamov A."/>
            <person name="Wisecaver J."/>
            <person name="Long T.M."/>
            <person name="Aerts A.L."/>
            <person name="Barry K."/>
            <person name="Choi C."/>
            <person name="Clum A."/>
            <person name="Coughlan A.Y."/>
            <person name="Deshpande S."/>
            <person name="Douglass A.P."/>
            <person name="Hanson S.J."/>
            <person name="Klenk H.-P."/>
            <person name="Labutti K."/>
            <person name="Lapidus A."/>
            <person name="Lindquist E."/>
            <person name="Lipzen A."/>
            <person name="Meier-Kolthoff J.P."/>
            <person name="Ohm R.A."/>
            <person name="Otillar R.P."/>
            <person name="Pangilinan J."/>
            <person name="Peng Y."/>
            <person name="Rokas A."/>
            <person name="Rosa C.A."/>
            <person name="Scheuner C."/>
            <person name="Sibirny A.A."/>
            <person name="Slot J.C."/>
            <person name="Stielow J.B."/>
            <person name="Sun H."/>
            <person name="Kurtzman C.P."/>
            <person name="Blackwell M."/>
            <person name="Jeffries T.W."/>
            <person name="Grigoriev I.V."/>
        </authorList>
    </citation>
    <scope>NUCLEOTIDE SEQUENCE [LARGE SCALE GENOMIC DNA]</scope>
    <source>
        <strain evidence="3">NRRL Y-17796</strain>
    </source>
</reference>
<dbReference type="EMBL" id="KV453841">
    <property type="protein sequence ID" value="ODV91827.1"/>
    <property type="molecule type" value="Genomic_DNA"/>
</dbReference>
<dbReference type="Proteomes" id="UP000095023">
    <property type="component" value="Unassembled WGS sequence"/>
</dbReference>
<keyword evidence="1" id="KW-0732">Signal</keyword>
<evidence type="ECO:0000256" key="1">
    <source>
        <dbReference type="SAM" id="SignalP"/>
    </source>
</evidence>
<organism evidence="2 3">
    <name type="scientific">Tortispora caseinolytica NRRL Y-17796</name>
    <dbReference type="NCBI Taxonomy" id="767744"/>
    <lineage>
        <taxon>Eukaryota</taxon>
        <taxon>Fungi</taxon>
        <taxon>Dikarya</taxon>
        <taxon>Ascomycota</taxon>
        <taxon>Saccharomycotina</taxon>
        <taxon>Trigonopsidomycetes</taxon>
        <taxon>Trigonopsidales</taxon>
        <taxon>Trigonopsidaceae</taxon>
        <taxon>Tortispora</taxon>
    </lineage>
</organism>
<accession>A0A1E4TJD2</accession>
<sequence>MVMLEIIAALVCTASASALTVTWACKSIAKRNYYKVSKGKAKYSDFVLVRKFSSGSIDPLCDELDEINLDPLWNVPEFGPKEYLPRTPPSKPDDTFSITPYLNADLVSKEAERIRTLQSTDMYYKVPGKAKGVDVASIKSRAPSTITIDLHGDANPTKIELHNYSPREII</sequence>